<organism evidence="2">
    <name type="scientific">Xenopsylla cheopis</name>
    <name type="common">Oriental rat flea</name>
    <name type="synonym">Pulex cheopis</name>
    <dbReference type="NCBI Taxonomy" id="163159"/>
    <lineage>
        <taxon>Eukaryota</taxon>
        <taxon>Metazoa</taxon>
        <taxon>Ecdysozoa</taxon>
        <taxon>Arthropoda</taxon>
        <taxon>Hexapoda</taxon>
        <taxon>Insecta</taxon>
        <taxon>Pterygota</taxon>
        <taxon>Neoptera</taxon>
        <taxon>Endopterygota</taxon>
        <taxon>Siphonaptera</taxon>
        <taxon>Pulicidae</taxon>
        <taxon>Xenopsyllinae</taxon>
        <taxon>Xenopsylla</taxon>
    </lineage>
</organism>
<feature type="chain" id="PRO_5027062980" evidence="1">
    <location>
        <begin position="22"/>
        <end position="68"/>
    </location>
</feature>
<evidence type="ECO:0000256" key="1">
    <source>
        <dbReference type="SAM" id="SignalP"/>
    </source>
</evidence>
<protein>
    <submittedName>
        <fullName evidence="2">Putative secreted protein</fullName>
    </submittedName>
</protein>
<name>A0A6M2E2B7_XENCH</name>
<sequence>MNAVFALAIRALISLSPGYDAAQVFEVIYLLQSFVFCHRYLQRVISFRYSHNFRFLSLVPCHTSFQLR</sequence>
<proteinExistence type="predicted"/>
<dbReference type="AlphaFoldDB" id="A0A6M2E2B7"/>
<keyword evidence="1" id="KW-0732">Signal</keyword>
<accession>A0A6M2E2B7</accession>
<reference evidence="2" key="1">
    <citation type="submission" date="2020-03" db="EMBL/GenBank/DDBJ databases">
        <title>Transcriptomic Profiling of the Digestive Tract of the Rat Flea, Xenopsylla cheopis, Following Blood Feeding and Infection with Yersinia pestis.</title>
        <authorList>
            <person name="Bland D.M."/>
            <person name="Martens C.A."/>
            <person name="Virtaneva K."/>
            <person name="Kanakabandi K."/>
            <person name="Long D."/>
            <person name="Rosenke R."/>
            <person name="Saturday G.A."/>
            <person name="Hoyt F.H."/>
            <person name="Bruno D.P."/>
            <person name="Ribeiro J.M.C."/>
            <person name="Hinnebusch J."/>
        </authorList>
    </citation>
    <scope>NUCLEOTIDE SEQUENCE</scope>
</reference>
<evidence type="ECO:0000313" key="2">
    <source>
        <dbReference type="EMBL" id="NOV51047.1"/>
    </source>
</evidence>
<dbReference type="EMBL" id="GIIL01007321">
    <property type="protein sequence ID" value="NOV51047.1"/>
    <property type="molecule type" value="Transcribed_RNA"/>
</dbReference>
<feature type="signal peptide" evidence="1">
    <location>
        <begin position="1"/>
        <end position="21"/>
    </location>
</feature>